<protein>
    <submittedName>
        <fullName evidence="1">Uncharacterized protein</fullName>
    </submittedName>
</protein>
<dbReference type="AlphaFoldDB" id="H1VZ36"/>
<accession>H1VZ36</accession>
<dbReference type="EMBL" id="CACQ02007800">
    <property type="protein sequence ID" value="CCF45498.1"/>
    <property type="molecule type" value="Genomic_DNA"/>
</dbReference>
<gene>
    <name evidence="1" type="ORF">CH063_14559</name>
</gene>
<proteinExistence type="predicted"/>
<organism evidence="1 2">
    <name type="scientific">Colletotrichum higginsianum (strain IMI 349063)</name>
    <name type="common">Crucifer anthracnose fungus</name>
    <dbReference type="NCBI Taxonomy" id="759273"/>
    <lineage>
        <taxon>Eukaryota</taxon>
        <taxon>Fungi</taxon>
        <taxon>Dikarya</taxon>
        <taxon>Ascomycota</taxon>
        <taxon>Pezizomycotina</taxon>
        <taxon>Sordariomycetes</taxon>
        <taxon>Hypocreomycetidae</taxon>
        <taxon>Glomerellales</taxon>
        <taxon>Glomerellaceae</taxon>
        <taxon>Colletotrichum</taxon>
        <taxon>Colletotrichum destructivum species complex</taxon>
    </lineage>
</organism>
<dbReference type="HOGENOM" id="CLU_2558190_0_0_1"/>
<dbReference type="VEuPathDB" id="FungiDB:CH63R_03104"/>
<name>H1VZ36_COLHI</name>
<sequence>MNSINMEGMEGLQDVGTEFDGMMMLEDAMPMEQFTNWDEVTNDFNKPFQFDNIGLLGVGGSVDATLARARGMIPKFTKHYSQ</sequence>
<evidence type="ECO:0000313" key="1">
    <source>
        <dbReference type="EMBL" id="CCF45498.1"/>
    </source>
</evidence>
<evidence type="ECO:0000313" key="2">
    <source>
        <dbReference type="Proteomes" id="UP000007174"/>
    </source>
</evidence>
<dbReference type="Proteomes" id="UP000007174">
    <property type="component" value="Unassembled WGS sequence"/>
</dbReference>
<reference evidence="2" key="1">
    <citation type="journal article" date="2012" name="Nat. Genet.">
        <title>Lifestyle transitions in plant pathogenic Colletotrichum fungi deciphered by genome and transcriptome analyses.</title>
        <authorList>
            <person name="O'Connell R.J."/>
            <person name="Thon M.R."/>
            <person name="Hacquard S."/>
            <person name="Amyotte S.G."/>
            <person name="Kleemann J."/>
            <person name="Torres M.F."/>
            <person name="Damm U."/>
            <person name="Buiate E.A."/>
            <person name="Epstein L."/>
            <person name="Alkan N."/>
            <person name="Altmueller J."/>
            <person name="Alvarado-Balderrama L."/>
            <person name="Bauser C.A."/>
            <person name="Becker C."/>
            <person name="Birren B.W."/>
            <person name="Chen Z."/>
            <person name="Choi J."/>
            <person name="Crouch J.A."/>
            <person name="Duvick J.P."/>
            <person name="Farman M.A."/>
            <person name="Gan P."/>
            <person name="Heiman D."/>
            <person name="Henrissat B."/>
            <person name="Howard R.J."/>
            <person name="Kabbage M."/>
            <person name="Koch C."/>
            <person name="Kracher B."/>
            <person name="Kubo Y."/>
            <person name="Law A.D."/>
            <person name="Lebrun M.-H."/>
            <person name="Lee Y.-H."/>
            <person name="Miyara I."/>
            <person name="Moore N."/>
            <person name="Neumann U."/>
            <person name="Nordstroem K."/>
            <person name="Panaccione D.G."/>
            <person name="Panstruga R."/>
            <person name="Place M."/>
            <person name="Proctor R.H."/>
            <person name="Prusky D."/>
            <person name="Rech G."/>
            <person name="Reinhardt R."/>
            <person name="Rollins J.A."/>
            <person name="Rounsley S."/>
            <person name="Schardl C.L."/>
            <person name="Schwartz D.C."/>
            <person name="Shenoy N."/>
            <person name="Shirasu K."/>
            <person name="Sikhakolli U.R."/>
            <person name="Stueber K."/>
            <person name="Sukno S.A."/>
            <person name="Sweigard J.A."/>
            <person name="Takano Y."/>
            <person name="Takahara H."/>
            <person name="Trail F."/>
            <person name="van der Does H.C."/>
            <person name="Voll L.M."/>
            <person name="Will I."/>
            <person name="Young S."/>
            <person name="Zeng Q."/>
            <person name="Zhang J."/>
            <person name="Zhou S."/>
            <person name="Dickman M.B."/>
            <person name="Schulze-Lefert P."/>
            <person name="Ver Loren van Themaat E."/>
            <person name="Ma L.-J."/>
            <person name="Vaillancourt L.J."/>
        </authorList>
    </citation>
    <scope>NUCLEOTIDE SEQUENCE [LARGE SCALE GENOMIC DNA]</scope>
    <source>
        <strain evidence="2">IMI 349063</strain>
    </source>
</reference>